<name>A0ABU0IIH6_9HYPH</name>
<evidence type="ECO:0000256" key="3">
    <source>
        <dbReference type="ARBA" id="ARBA00022801"/>
    </source>
</evidence>
<sequence>MTEKTLPPNVVSAAKTRHLLTSTQGLAAVYLGLTPMSASDLQDKADALATLEGLEIVRTIVGSEPLQLQGVDSDQQSAQPTYVVQAEPHVMASLPPTVVAEPLTYLMSHAEIASASQTSDDTTSGFTLQVVDENGDPVAGVQVALSTDFEKRTAMTDERGMVQIGIYSNQNFPIKTLRVMPKAWYWDFYAERPELDKRRTNVVKIRSFKTAMKTVVGGWGQELMGLLHPRSATKFRGEGIKVAVIDSGIDGGHDSLAHVVHGKNFNPKQSPDAWNTDEVGHGTHTAGLIGARPTEKYPFTGIAPGVELHVFKIFPYGGSDALLEALDECLRRGVDVVNLSLGQRQLSPILQQRIERLTLNGICCVASAGNDGSAVMFPANSPSSLAISAIGLKEAVVANTYDATQILPGSATDNGLFFARFSSHGPEIDLGAPGVGIISTVPGNAFGAQSGTSMSAPHVTGLIALLLAELPVFQEAGPFKRGTFDRVLAVADIMMQISGGTMVMTPSRAGAGIPTLEGVALPDRRLRNNVIEQLRNDLGAKMMIYSNRSISQTSMAYAAAADAARR</sequence>
<feature type="domain" description="Peptidase S8/S53" evidence="7">
    <location>
        <begin position="237"/>
        <end position="474"/>
    </location>
</feature>
<dbReference type="Gene3D" id="2.60.40.10">
    <property type="entry name" value="Immunoglobulins"/>
    <property type="match status" value="1"/>
</dbReference>
<accession>A0ABU0IIH6</accession>
<dbReference type="Proteomes" id="UP001235269">
    <property type="component" value="Unassembled WGS sequence"/>
</dbReference>
<keyword evidence="4 5" id="KW-0720">Serine protease</keyword>
<evidence type="ECO:0000256" key="4">
    <source>
        <dbReference type="ARBA" id="ARBA00022825"/>
    </source>
</evidence>
<organism evidence="8 9">
    <name type="scientific">Rhizobium paknamense</name>
    <dbReference type="NCBI Taxonomy" id="1206817"/>
    <lineage>
        <taxon>Bacteria</taxon>
        <taxon>Pseudomonadati</taxon>
        <taxon>Pseudomonadota</taxon>
        <taxon>Alphaproteobacteria</taxon>
        <taxon>Hyphomicrobiales</taxon>
        <taxon>Rhizobiaceae</taxon>
        <taxon>Rhizobium/Agrobacterium group</taxon>
        <taxon>Rhizobium</taxon>
    </lineage>
</organism>
<dbReference type="PANTHER" id="PTHR43806:SF11">
    <property type="entry name" value="CEREVISIN-RELATED"/>
    <property type="match status" value="1"/>
</dbReference>
<keyword evidence="9" id="KW-1185">Reference proteome</keyword>
<dbReference type="InterPro" id="IPR013783">
    <property type="entry name" value="Ig-like_fold"/>
</dbReference>
<feature type="active site" description="Charge relay system" evidence="5">
    <location>
        <position position="281"/>
    </location>
</feature>
<evidence type="ECO:0000256" key="1">
    <source>
        <dbReference type="ARBA" id="ARBA00011073"/>
    </source>
</evidence>
<dbReference type="Gene3D" id="3.40.50.200">
    <property type="entry name" value="Peptidase S8/S53 domain"/>
    <property type="match status" value="1"/>
</dbReference>
<dbReference type="PROSITE" id="PS00138">
    <property type="entry name" value="SUBTILASE_SER"/>
    <property type="match status" value="1"/>
</dbReference>
<evidence type="ECO:0000313" key="8">
    <source>
        <dbReference type="EMBL" id="MDQ0458055.1"/>
    </source>
</evidence>
<dbReference type="PROSITE" id="PS51892">
    <property type="entry name" value="SUBTILASE"/>
    <property type="match status" value="1"/>
</dbReference>
<evidence type="ECO:0000259" key="7">
    <source>
        <dbReference type="Pfam" id="PF00082"/>
    </source>
</evidence>
<keyword evidence="2 5" id="KW-0645">Protease</keyword>
<comment type="caution">
    <text evidence="8">The sequence shown here is derived from an EMBL/GenBank/DDBJ whole genome shotgun (WGS) entry which is preliminary data.</text>
</comment>
<proteinExistence type="inferred from homology"/>
<evidence type="ECO:0000313" key="9">
    <source>
        <dbReference type="Proteomes" id="UP001235269"/>
    </source>
</evidence>
<dbReference type="PROSITE" id="PS00136">
    <property type="entry name" value="SUBTILASE_ASP"/>
    <property type="match status" value="1"/>
</dbReference>
<feature type="active site" description="Charge relay system" evidence="5">
    <location>
        <position position="246"/>
    </location>
</feature>
<dbReference type="Pfam" id="PF00082">
    <property type="entry name" value="Peptidase_S8"/>
    <property type="match status" value="1"/>
</dbReference>
<dbReference type="RefSeq" id="WP_307160159.1">
    <property type="nucleotide sequence ID" value="NZ_JAUSWH010000022.1"/>
</dbReference>
<evidence type="ECO:0000256" key="2">
    <source>
        <dbReference type="ARBA" id="ARBA00022670"/>
    </source>
</evidence>
<dbReference type="InterPro" id="IPR036852">
    <property type="entry name" value="Peptidase_S8/S53_dom_sf"/>
</dbReference>
<reference evidence="8 9" key="1">
    <citation type="submission" date="2023-07" db="EMBL/GenBank/DDBJ databases">
        <title>Genomic Encyclopedia of Type Strains, Phase IV (KMG-IV): sequencing the most valuable type-strain genomes for metagenomic binning, comparative biology and taxonomic classification.</title>
        <authorList>
            <person name="Goeker M."/>
        </authorList>
    </citation>
    <scope>NUCLEOTIDE SEQUENCE [LARGE SCALE GENOMIC DNA]</scope>
    <source>
        <strain evidence="8 9">DSM 100301</strain>
    </source>
</reference>
<feature type="active site" description="Charge relay system" evidence="5">
    <location>
        <position position="453"/>
    </location>
</feature>
<evidence type="ECO:0000256" key="5">
    <source>
        <dbReference type="PROSITE-ProRule" id="PRU01240"/>
    </source>
</evidence>
<protein>
    <recommendedName>
        <fullName evidence="7">Peptidase S8/S53 domain-containing protein</fullName>
    </recommendedName>
</protein>
<evidence type="ECO:0000256" key="6">
    <source>
        <dbReference type="RuleBase" id="RU003355"/>
    </source>
</evidence>
<comment type="similarity">
    <text evidence="1 5 6">Belongs to the peptidase S8 family.</text>
</comment>
<dbReference type="InterPro" id="IPR023827">
    <property type="entry name" value="Peptidase_S8_Asp-AS"/>
</dbReference>
<dbReference type="InterPro" id="IPR050131">
    <property type="entry name" value="Peptidase_S8_subtilisin-like"/>
</dbReference>
<keyword evidence="3 5" id="KW-0378">Hydrolase</keyword>
<gene>
    <name evidence="8" type="ORF">QO005_004413</name>
</gene>
<dbReference type="InterPro" id="IPR000209">
    <property type="entry name" value="Peptidase_S8/S53_dom"/>
</dbReference>
<dbReference type="EMBL" id="JAUSWH010000022">
    <property type="protein sequence ID" value="MDQ0458055.1"/>
    <property type="molecule type" value="Genomic_DNA"/>
</dbReference>
<dbReference type="SUPFAM" id="SSF52743">
    <property type="entry name" value="Subtilisin-like"/>
    <property type="match status" value="1"/>
</dbReference>
<dbReference type="PRINTS" id="PR00723">
    <property type="entry name" value="SUBTILISIN"/>
</dbReference>
<dbReference type="PANTHER" id="PTHR43806">
    <property type="entry name" value="PEPTIDASE S8"/>
    <property type="match status" value="1"/>
</dbReference>
<dbReference type="InterPro" id="IPR015500">
    <property type="entry name" value="Peptidase_S8_subtilisin-rel"/>
</dbReference>
<dbReference type="InterPro" id="IPR023828">
    <property type="entry name" value="Peptidase_S8_Ser-AS"/>
</dbReference>